<protein>
    <submittedName>
        <fullName evidence="2">Uncharacterized protein</fullName>
    </submittedName>
</protein>
<comment type="caution">
    <text evidence="2">The sequence shown here is derived from an EMBL/GenBank/DDBJ whole genome shotgun (WGS) entry which is preliminary data.</text>
</comment>
<keyword evidence="1" id="KW-0812">Transmembrane</keyword>
<organism evidence="2 3">
    <name type="scientific">Paenibacillus marchantiophytorum</name>
    <dbReference type="NCBI Taxonomy" id="1619310"/>
    <lineage>
        <taxon>Bacteria</taxon>
        <taxon>Bacillati</taxon>
        <taxon>Bacillota</taxon>
        <taxon>Bacilli</taxon>
        <taxon>Bacillales</taxon>
        <taxon>Paenibacillaceae</taxon>
        <taxon>Paenibacillus</taxon>
    </lineage>
</organism>
<reference evidence="3" key="1">
    <citation type="journal article" date="2019" name="Int. J. Syst. Evol. Microbiol.">
        <title>The Global Catalogue of Microorganisms (GCM) 10K type strain sequencing project: providing services to taxonomists for standard genome sequencing and annotation.</title>
        <authorList>
            <consortium name="The Broad Institute Genomics Platform"/>
            <consortium name="The Broad Institute Genome Sequencing Center for Infectious Disease"/>
            <person name="Wu L."/>
            <person name="Ma J."/>
        </authorList>
    </citation>
    <scope>NUCLEOTIDE SEQUENCE [LARGE SCALE GENOMIC DNA]</scope>
    <source>
        <strain evidence="3">CGMCC 1.15043</strain>
    </source>
</reference>
<feature type="transmembrane region" description="Helical" evidence="1">
    <location>
        <begin position="14"/>
        <end position="35"/>
    </location>
</feature>
<dbReference type="Proteomes" id="UP000615455">
    <property type="component" value="Unassembled WGS sequence"/>
</dbReference>
<gene>
    <name evidence="2" type="ORF">GCM10008018_26530</name>
</gene>
<proteinExistence type="predicted"/>
<evidence type="ECO:0000313" key="2">
    <source>
        <dbReference type="EMBL" id="GFZ79678.1"/>
    </source>
</evidence>
<name>A0ABQ1ENR3_9BACL</name>
<accession>A0ABQ1ENR3</accession>
<dbReference type="EMBL" id="BMHE01000011">
    <property type="protein sequence ID" value="GFZ79678.1"/>
    <property type="molecule type" value="Genomic_DNA"/>
</dbReference>
<keyword evidence="1" id="KW-0472">Membrane</keyword>
<evidence type="ECO:0000313" key="3">
    <source>
        <dbReference type="Proteomes" id="UP000615455"/>
    </source>
</evidence>
<evidence type="ECO:0000256" key="1">
    <source>
        <dbReference type="SAM" id="Phobius"/>
    </source>
</evidence>
<keyword evidence="1" id="KW-1133">Transmembrane helix</keyword>
<keyword evidence="3" id="KW-1185">Reference proteome</keyword>
<sequence>MAAQKLAYYYPQRIVSFLYLIRLGFTLNMLWIVLCGMNRDGAASRGCTGTTVRYSSKKWHDREREGTTFRYFVF</sequence>